<reference evidence="1 2" key="1">
    <citation type="journal article" date="2013" name="Curr. Biol.">
        <title>The Genome of the Foraminiferan Reticulomyxa filosa.</title>
        <authorList>
            <person name="Glockner G."/>
            <person name="Hulsmann N."/>
            <person name="Schleicher M."/>
            <person name="Noegel A.A."/>
            <person name="Eichinger L."/>
            <person name="Gallinger C."/>
            <person name="Pawlowski J."/>
            <person name="Sierra R."/>
            <person name="Euteneuer U."/>
            <person name="Pillet L."/>
            <person name="Moustafa A."/>
            <person name="Platzer M."/>
            <person name="Groth M."/>
            <person name="Szafranski K."/>
            <person name="Schliwa M."/>
        </authorList>
    </citation>
    <scope>NUCLEOTIDE SEQUENCE [LARGE SCALE GENOMIC DNA]</scope>
</reference>
<dbReference type="Proteomes" id="UP000023152">
    <property type="component" value="Unassembled WGS sequence"/>
</dbReference>
<protein>
    <recommendedName>
        <fullName evidence="3">Thioredoxin domain-containing protein</fullName>
    </recommendedName>
</protein>
<proteinExistence type="predicted"/>
<organism evidence="1 2">
    <name type="scientific">Reticulomyxa filosa</name>
    <dbReference type="NCBI Taxonomy" id="46433"/>
    <lineage>
        <taxon>Eukaryota</taxon>
        <taxon>Sar</taxon>
        <taxon>Rhizaria</taxon>
        <taxon>Retaria</taxon>
        <taxon>Foraminifera</taxon>
        <taxon>Monothalamids</taxon>
        <taxon>Reticulomyxidae</taxon>
        <taxon>Reticulomyxa</taxon>
    </lineage>
</organism>
<gene>
    <name evidence="1" type="ORF">RFI_03472</name>
</gene>
<evidence type="ECO:0008006" key="3">
    <source>
        <dbReference type="Google" id="ProtNLM"/>
    </source>
</evidence>
<comment type="caution">
    <text evidence="1">The sequence shown here is derived from an EMBL/GenBank/DDBJ whole genome shotgun (WGS) entry which is preliminary data.</text>
</comment>
<evidence type="ECO:0000313" key="1">
    <source>
        <dbReference type="EMBL" id="ETO33630.1"/>
    </source>
</evidence>
<sequence>MLDICSHGFQCQQQSFSANLLYLPNTTQCVIDYGHEQALLLNLSLYGLWQPIKIYNDNYNVHTIISHQNNIMLVKDTNFQLRQLLCGESASAKVHRAQRKNKSFILILHYGTYCPFSAHIFPLFFEIASEFGIEKIDYYLIQSLSPWVFSSKQSVTEIKLYNIHGDLISKYITSGHRSIKSLKYWLRQYTNISPHYHRVMPLPDMHRYSKDGDNKFWSPLPTYVKYPFTNDSFFQMYLRISEFLLQEKEPLLNQTQWVLNSTYLCKRKPMLMLTSDLSTSGDIHTLIQNYSNLTYHLSSSSSSSSDANAAAQYKELCIRTDPDSANNEPLFELDIWDDTFYLIPKDADVNPFVEKKLGVAIEKDSFGVQFLKLTSILDDQMIAIISIVLTCFSDKFDLQFKYFIHRTKKSNHFYY</sequence>
<keyword evidence="2" id="KW-1185">Reference proteome</keyword>
<evidence type="ECO:0000313" key="2">
    <source>
        <dbReference type="Proteomes" id="UP000023152"/>
    </source>
</evidence>
<accession>X6P507</accession>
<dbReference type="AlphaFoldDB" id="X6P507"/>
<name>X6P507_RETFI</name>
<dbReference type="EMBL" id="ASPP01003246">
    <property type="protein sequence ID" value="ETO33630.1"/>
    <property type="molecule type" value="Genomic_DNA"/>
</dbReference>